<keyword evidence="9" id="KW-0812">Transmembrane</keyword>
<dbReference type="GO" id="GO:0016787">
    <property type="term" value="F:hydrolase activity"/>
    <property type="evidence" value="ECO:0007669"/>
    <property type="project" value="UniProtKB-KW"/>
</dbReference>
<evidence type="ECO:0000313" key="12">
    <source>
        <dbReference type="Proteomes" id="UP000747399"/>
    </source>
</evidence>
<comment type="catalytic activity">
    <reaction evidence="7">
        <text>ATP + H2O = ADP + phosphate + H(+)</text>
        <dbReference type="Rhea" id="RHEA:13065"/>
        <dbReference type="ChEBI" id="CHEBI:15377"/>
        <dbReference type="ChEBI" id="CHEBI:15378"/>
        <dbReference type="ChEBI" id="CHEBI:30616"/>
        <dbReference type="ChEBI" id="CHEBI:43474"/>
        <dbReference type="ChEBI" id="CHEBI:456216"/>
        <dbReference type="EC" id="3.6.4.13"/>
    </reaction>
</comment>
<feature type="transmembrane region" description="Helical" evidence="9">
    <location>
        <begin position="550"/>
        <end position="583"/>
    </location>
</feature>
<comment type="caution">
    <text evidence="11">The sequence shown here is derived from an EMBL/GenBank/DDBJ whole genome shotgun (WGS) entry which is preliminary data.</text>
</comment>
<keyword evidence="6" id="KW-0067">ATP-binding</keyword>
<evidence type="ECO:0000256" key="3">
    <source>
        <dbReference type="ARBA" id="ARBA00022741"/>
    </source>
</evidence>
<dbReference type="GO" id="GO:0003724">
    <property type="term" value="F:RNA helicase activity"/>
    <property type="evidence" value="ECO:0007669"/>
    <property type="project" value="UniProtKB-EC"/>
</dbReference>
<dbReference type="InterPro" id="IPR044774">
    <property type="entry name" value="Suv3_DEXQc"/>
</dbReference>
<evidence type="ECO:0000259" key="10">
    <source>
        <dbReference type="Pfam" id="PF22527"/>
    </source>
</evidence>
<feature type="compositionally biased region" description="Gly residues" evidence="8">
    <location>
        <begin position="181"/>
        <end position="190"/>
    </location>
</feature>
<keyword evidence="3" id="KW-0547">Nucleotide-binding</keyword>
<dbReference type="CDD" id="cd17913">
    <property type="entry name" value="DEXQc_Suv3"/>
    <property type="match status" value="1"/>
</dbReference>
<dbReference type="GO" id="GO:0070478">
    <property type="term" value="P:nuclear-transcribed mRNA catabolic process, 3'-5' exonucleolytic nonsense-mediated decay"/>
    <property type="evidence" value="ECO:0007669"/>
    <property type="project" value="TreeGrafter"/>
</dbReference>
<evidence type="ECO:0000256" key="4">
    <source>
        <dbReference type="ARBA" id="ARBA00022801"/>
    </source>
</evidence>
<evidence type="ECO:0000256" key="7">
    <source>
        <dbReference type="ARBA" id="ARBA00047984"/>
    </source>
</evidence>
<keyword evidence="5" id="KW-0347">Helicase</keyword>
<accession>A0A8J4BIZ6</accession>
<comment type="subcellular location">
    <subcellularLocation>
        <location evidence="1">Mitochondrion matrix</location>
    </subcellularLocation>
</comment>
<reference evidence="11" key="1">
    <citation type="journal article" date="2021" name="Proc. Natl. Acad. Sci. U.S.A.">
        <title>Three genomes in the algal genus Volvox reveal the fate of a haploid sex-determining region after a transition to homothallism.</title>
        <authorList>
            <person name="Yamamoto K."/>
            <person name="Hamaji T."/>
            <person name="Kawai-Toyooka H."/>
            <person name="Matsuzaki R."/>
            <person name="Takahashi F."/>
            <person name="Nishimura Y."/>
            <person name="Kawachi M."/>
            <person name="Noguchi H."/>
            <person name="Minakuchi Y."/>
            <person name="Umen J.G."/>
            <person name="Toyoda A."/>
            <person name="Nozaki H."/>
        </authorList>
    </citation>
    <scope>NUCLEOTIDE SEQUENCE</scope>
    <source>
        <strain evidence="11">NIES-3780</strain>
    </source>
</reference>
<feature type="domain" description="ATP-dependent RNA helicase SUV3 DEXQ-box helicase" evidence="10">
    <location>
        <begin position="247"/>
        <end position="344"/>
    </location>
</feature>
<dbReference type="Proteomes" id="UP000747399">
    <property type="component" value="Unassembled WGS sequence"/>
</dbReference>
<evidence type="ECO:0000256" key="8">
    <source>
        <dbReference type="SAM" id="MobiDB-lite"/>
    </source>
</evidence>
<keyword evidence="9" id="KW-0472">Membrane</keyword>
<dbReference type="Gene3D" id="3.40.50.300">
    <property type="entry name" value="P-loop containing nucleotide triphosphate hydrolases"/>
    <property type="match status" value="2"/>
</dbReference>
<dbReference type="PANTHER" id="PTHR12131">
    <property type="entry name" value="ATP-DEPENDENT RNA AND DNA HELICASE"/>
    <property type="match status" value="1"/>
</dbReference>
<evidence type="ECO:0000256" key="5">
    <source>
        <dbReference type="ARBA" id="ARBA00022806"/>
    </source>
</evidence>
<sequence length="622" mass="64617">MLRMRCYAATAVQSQVLETCSLGGNSALWFCNYLSDVCLREALANGGGQLAGDAASGTLKGFRDVADEGQQAVPLGRDIRPLHVTSTPWHPTINRSSAPAAAVLPPCNANAITTTRSETFRISACIIPSSSGELIKYLEPRTIPVGLAARRLTTSALARGATLATDCSGTTTIKEAERGGDGGSGGGVNGQCGNENNASSGDNYDDTRRDAPRGSDTARWGPGGRKGLGRPPDPGEAAAALTDLTRPASWYPLARSLKRKVVAHLGPTNSGKTHAALQALKAAPSGIYCGPLRLLACEVADRLAAEGLPCNLVTGQEVRRAVGAHGAPARHTACTIEMADVKTRLLSATDGFTVDHVGGDLHSSCGGSGGDGGGGGGGGGGGAVTHFDVAVLDEIQMLGDRLRGWAWTRALLGLAAREVHVAGDSAALPVLRDLVADCGDELQVRHYRRLSPLVVQSEALGSMAAVAGGDCLVAFSRRGLHGLRKEVARRAGREACLCHFRLHCKHKARTHTRKHPHNKTYGVCRCTAHCHLRLGDSRRRYSTGIQRRTLLAVAAIVATVTPAIAAAAVVAVAVAVAVAAVAMAATPPPLQRRGRGLAHILHGNNVEMGPLRQRSTASMGPG</sequence>
<feature type="domain" description="ATP-dependent RNA helicase SUV3 DEXQ-box helicase" evidence="10">
    <location>
        <begin position="385"/>
        <end position="447"/>
    </location>
</feature>
<dbReference type="GO" id="GO:0055087">
    <property type="term" value="C:Ski complex"/>
    <property type="evidence" value="ECO:0007669"/>
    <property type="project" value="TreeGrafter"/>
</dbReference>
<evidence type="ECO:0000256" key="6">
    <source>
        <dbReference type="ARBA" id="ARBA00022840"/>
    </source>
</evidence>
<evidence type="ECO:0000256" key="2">
    <source>
        <dbReference type="ARBA" id="ARBA00012552"/>
    </source>
</evidence>
<proteinExistence type="predicted"/>
<dbReference type="GO" id="GO:0005759">
    <property type="term" value="C:mitochondrial matrix"/>
    <property type="evidence" value="ECO:0007669"/>
    <property type="project" value="UniProtKB-SubCell"/>
</dbReference>
<dbReference type="PANTHER" id="PTHR12131:SF1">
    <property type="entry name" value="ATP-DEPENDENT RNA HELICASE SUPV3L1, MITOCHONDRIAL-RELATED"/>
    <property type="match status" value="1"/>
</dbReference>
<dbReference type="SUPFAM" id="SSF52540">
    <property type="entry name" value="P-loop containing nucleoside triphosphate hydrolases"/>
    <property type="match status" value="1"/>
</dbReference>
<gene>
    <name evidence="11" type="ORF">Vafri_14458</name>
</gene>
<keyword evidence="12" id="KW-1185">Reference proteome</keyword>
<feature type="region of interest" description="Disordered" evidence="8">
    <location>
        <begin position="172"/>
        <end position="237"/>
    </location>
</feature>
<evidence type="ECO:0000256" key="1">
    <source>
        <dbReference type="ARBA" id="ARBA00004305"/>
    </source>
</evidence>
<keyword evidence="4" id="KW-0378">Hydrolase</keyword>
<organism evidence="11 12">
    <name type="scientific">Volvox africanus</name>
    <dbReference type="NCBI Taxonomy" id="51714"/>
    <lineage>
        <taxon>Eukaryota</taxon>
        <taxon>Viridiplantae</taxon>
        <taxon>Chlorophyta</taxon>
        <taxon>core chlorophytes</taxon>
        <taxon>Chlorophyceae</taxon>
        <taxon>CS clade</taxon>
        <taxon>Chlamydomonadales</taxon>
        <taxon>Volvocaceae</taxon>
        <taxon>Volvox</taxon>
    </lineage>
</organism>
<protein>
    <recommendedName>
        <fullName evidence="2">RNA helicase</fullName>
        <ecNumber evidence="2">3.6.4.13</ecNumber>
    </recommendedName>
</protein>
<dbReference type="AlphaFoldDB" id="A0A8J4BIZ6"/>
<dbReference type="GO" id="GO:0005524">
    <property type="term" value="F:ATP binding"/>
    <property type="evidence" value="ECO:0007669"/>
    <property type="project" value="UniProtKB-KW"/>
</dbReference>
<name>A0A8J4BIZ6_9CHLO</name>
<evidence type="ECO:0000313" key="11">
    <source>
        <dbReference type="EMBL" id="GIL59735.1"/>
    </source>
</evidence>
<evidence type="ECO:0000256" key="9">
    <source>
        <dbReference type="SAM" id="Phobius"/>
    </source>
</evidence>
<dbReference type="EMBL" id="BNCO01000036">
    <property type="protein sequence ID" value="GIL59735.1"/>
    <property type="molecule type" value="Genomic_DNA"/>
</dbReference>
<keyword evidence="9" id="KW-1133">Transmembrane helix</keyword>
<dbReference type="EC" id="3.6.4.13" evidence="2"/>
<dbReference type="InterPro" id="IPR050699">
    <property type="entry name" value="RNA-DNA_Helicase"/>
</dbReference>
<dbReference type="InterPro" id="IPR055206">
    <property type="entry name" value="DEXQc_SUV3"/>
</dbReference>
<dbReference type="InterPro" id="IPR027417">
    <property type="entry name" value="P-loop_NTPase"/>
</dbReference>
<dbReference type="Pfam" id="PF22527">
    <property type="entry name" value="DEXQc_Suv3"/>
    <property type="match status" value="2"/>
</dbReference>